<dbReference type="GO" id="GO:0005524">
    <property type="term" value="F:ATP binding"/>
    <property type="evidence" value="ECO:0007669"/>
    <property type="project" value="UniProtKB-UniRule"/>
</dbReference>
<dbReference type="FunFam" id="1.10.510.10:FF:000571">
    <property type="entry name" value="Maternal embryonic leucine zipper kinase"/>
    <property type="match status" value="1"/>
</dbReference>
<dbReference type="CDD" id="cd05117">
    <property type="entry name" value="STKc_CAMK"/>
    <property type="match status" value="1"/>
</dbReference>
<dbReference type="InterPro" id="IPR017441">
    <property type="entry name" value="Protein_kinase_ATP_BS"/>
</dbReference>
<dbReference type="InterPro" id="IPR008271">
    <property type="entry name" value="Ser/Thr_kinase_AS"/>
</dbReference>
<evidence type="ECO:0000256" key="4">
    <source>
        <dbReference type="RuleBase" id="RU000304"/>
    </source>
</evidence>
<dbReference type="OrthoDB" id="1738954at2759"/>
<dbReference type="PIRSF" id="PIRSF000654">
    <property type="entry name" value="Integrin-linked_kinase"/>
    <property type="match status" value="1"/>
</dbReference>
<dbReference type="InterPro" id="IPR000719">
    <property type="entry name" value="Prot_kinase_dom"/>
</dbReference>
<dbReference type="OMA" id="DHPWVIT"/>
<dbReference type="Pfam" id="PF00069">
    <property type="entry name" value="Pkinase"/>
    <property type="match status" value="1"/>
</dbReference>
<keyword evidence="4" id="KW-0808">Transferase</keyword>
<dbReference type="EnsemblProtists" id="EKX51008">
    <property type="protein sequence ID" value="EKX51008"/>
    <property type="gene ID" value="GUITHDRAFT_157273"/>
</dbReference>
<keyword evidence="4" id="KW-0418">Kinase</keyword>
<dbReference type="InterPro" id="IPR011009">
    <property type="entry name" value="Kinase-like_dom_sf"/>
</dbReference>
<comment type="similarity">
    <text evidence="4">Belongs to the protein kinase superfamily.</text>
</comment>
<evidence type="ECO:0000256" key="2">
    <source>
        <dbReference type="ARBA" id="ARBA00022840"/>
    </source>
</evidence>
<evidence type="ECO:0000313" key="7">
    <source>
        <dbReference type="EnsemblProtists" id="EKX51008"/>
    </source>
</evidence>
<evidence type="ECO:0000259" key="5">
    <source>
        <dbReference type="PROSITE" id="PS50011"/>
    </source>
</evidence>
<dbReference type="PROSITE" id="PS00108">
    <property type="entry name" value="PROTEIN_KINASE_ST"/>
    <property type="match status" value="1"/>
</dbReference>
<reference evidence="6 8" key="1">
    <citation type="journal article" date="2012" name="Nature">
        <title>Algal genomes reveal evolutionary mosaicism and the fate of nucleomorphs.</title>
        <authorList>
            <consortium name="DOE Joint Genome Institute"/>
            <person name="Curtis B.A."/>
            <person name="Tanifuji G."/>
            <person name="Burki F."/>
            <person name="Gruber A."/>
            <person name="Irimia M."/>
            <person name="Maruyama S."/>
            <person name="Arias M.C."/>
            <person name="Ball S.G."/>
            <person name="Gile G.H."/>
            <person name="Hirakawa Y."/>
            <person name="Hopkins J.F."/>
            <person name="Kuo A."/>
            <person name="Rensing S.A."/>
            <person name="Schmutz J."/>
            <person name="Symeonidi A."/>
            <person name="Elias M."/>
            <person name="Eveleigh R.J."/>
            <person name="Herman E.K."/>
            <person name="Klute M.J."/>
            <person name="Nakayama T."/>
            <person name="Obornik M."/>
            <person name="Reyes-Prieto A."/>
            <person name="Armbrust E.V."/>
            <person name="Aves S.J."/>
            <person name="Beiko R.G."/>
            <person name="Coutinho P."/>
            <person name="Dacks J.B."/>
            <person name="Durnford D.G."/>
            <person name="Fast N.M."/>
            <person name="Green B.R."/>
            <person name="Grisdale C.J."/>
            <person name="Hempel F."/>
            <person name="Henrissat B."/>
            <person name="Hoppner M.P."/>
            <person name="Ishida K."/>
            <person name="Kim E."/>
            <person name="Koreny L."/>
            <person name="Kroth P.G."/>
            <person name="Liu Y."/>
            <person name="Malik S.B."/>
            <person name="Maier U.G."/>
            <person name="McRose D."/>
            <person name="Mock T."/>
            <person name="Neilson J.A."/>
            <person name="Onodera N.T."/>
            <person name="Poole A.M."/>
            <person name="Pritham E.J."/>
            <person name="Richards T.A."/>
            <person name="Rocap G."/>
            <person name="Roy S.W."/>
            <person name="Sarai C."/>
            <person name="Schaack S."/>
            <person name="Shirato S."/>
            <person name="Slamovits C.H."/>
            <person name="Spencer D.F."/>
            <person name="Suzuki S."/>
            <person name="Worden A.Z."/>
            <person name="Zauner S."/>
            <person name="Barry K."/>
            <person name="Bell C."/>
            <person name="Bharti A.K."/>
            <person name="Crow J.A."/>
            <person name="Grimwood J."/>
            <person name="Kramer R."/>
            <person name="Lindquist E."/>
            <person name="Lucas S."/>
            <person name="Salamov A."/>
            <person name="McFadden G.I."/>
            <person name="Lane C.E."/>
            <person name="Keeling P.J."/>
            <person name="Gray M.W."/>
            <person name="Grigoriev I.V."/>
            <person name="Archibald J.M."/>
        </authorList>
    </citation>
    <scope>NUCLEOTIDE SEQUENCE</scope>
    <source>
        <strain evidence="6 8">CCMP2712</strain>
    </source>
</reference>
<dbReference type="GeneID" id="17307656"/>
<name>L1JSE9_GUITC</name>
<dbReference type="FunFam" id="3.30.200.20:FF:000042">
    <property type="entry name" value="Aurora kinase A"/>
    <property type="match status" value="1"/>
</dbReference>
<keyword evidence="2 3" id="KW-0067">ATP-binding</keyword>
<evidence type="ECO:0000256" key="1">
    <source>
        <dbReference type="ARBA" id="ARBA00022741"/>
    </source>
</evidence>
<keyword evidence="1 3" id="KW-0547">Nucleotide-binding</keyword>
<gene>
    <name evidence="6" type="ORF">GUITHDRAFT_157273</name>
</gene>
<dbReference type="PaxDb" id="55529-EKX51008"/>
<dbReference type="Gene3D" id="1.10.510.10">
    <property type="entry name" value="Transferase(Phosphotransferase) domain 1"/>
    <property type="match status" value="1"/>
</dbReference>
<protein>
    <recommendedName>
        <fullName evidence="5">Protein kinase domain-containing protein</fullName>
    </recommendedName>
</protein>
<dbReference type="STRING" id="905079.L1JSE9"/>
<dbReference type="PANTHER" id="PTHR24347">
    <property type="entry name" value="SERINE/THREONINE-PROTEIN KINASE"/>
    <property type="match status" value="1"/>
</dbReference>
<keyword evidence="8" id="KW-1185">Reference proteome</keyword>
<evidence type="ECO:0000256" key="3">
    <source>
        <dbReference type="PROSITE-ProRule" id="PRU10141"/>
    </source>
</evidence>
<dbReference type="eggNOG" id="KOG0032">
    <property type="taxonomic scope" value="Eukaryota"/>
</dbReference>
<dbReference type="RefSeq" id="XP_005837988.1">
    <property type="nucleotide sequence ID" value="XM_005837931.1"/>
</dbReference>
<evidence type="ECO:0000313" key="6">
    <source>
        <dbReference type="EMBL" id="EKX51008.1"/>
    </source>
</evidence>
<dbReference type="SUPFAM" id="SSF56112">
    <property type="entry name" value="Protein kinase-like (PK-like)"/>
    <property type="match status" value="1"/>
</dbReference>
<dbReference type="SMART" id="SM00220">
    <property type="entry name" value="S_TKc"/>
    <property type="match status" value="1"/>
</dbReference>
<evidence type="ECO:0000313" key="8">
    <source>
        <dbReference type="Proteomes" id="UP000011087"/>
    </source>
</evidence>
<reference evidence="8" key="2">
    <citation type="submission" date="2012-11" db="EMBL/GenBank/DDBJ databases">
        <authorList>
            <person name="Kuo A."/>
            <person name="Curtis B.A."/>
            <person name="Tanifuji G."/>
            <person name="Burki F."/>
            <person name="Gruber A."/>
            <person name="Irimia M."/>
            <person name="Maruyama S."/>
            <person name="Arias M.C."/>
            <person name="Ball S.G."/>
            <person name="Gile G.H."/>
            <person name="Hirakawa Y."/>
            <person name="Hopkins J.F."/>
            <person name="Rensing S.A."/>
            <person name="Schmutz J."/>
            <person name="Symeonidi A."/>
            <person name="Elias M."/>
            <person name="Eveleigh R.J."/>
            <person name="Herman E.K."/>
            <person name="Klute M.J."/>
            <person name="Nakayama T."/>
            <person name="Obornik M."/>
            <person name="Reyes-Prieto A."/>
            <person name="Armbrust E.V."/>
            <person name="Aves S.J."/>
            <person name="Beiko R.G."/>
            <person name="Coutinho P."/>
            <person name="Dacks J.B."/>
            <person name="Durnford D.G."/>
            <person name="Fast N.M."/>
            <person name="Green B.R."/>
            <person name="Grisdale C."/>
            <person name="Hempe F."/>
            <person name="Henrissat B."/>
            <person name="Hoppner M.P."/>
            <person name="Ishida K.-I."/>
            <person name="Kim E."/>
            <person name="Koreny L."/>
            <person name="Kroth P.G."/>
            <person name="Liu Y."/>
            <person name="Malik S.-B."/>
            <person name="Maier U.G."/>
            <person name="McRose D."/>
            <person name="Mock T."/>
            <person name="Neilson J.A."/>
            <person name="Onodera N.T."/>
            <person name="Poole A.M."/>
            <person name="Pritham E.J."/>
            <person name="Richards T.A."/>
            <person name="Rocap G."/>
            <person name="Roy S.W."/>
            <person name="Sarai C."/>
            <person name="Schaack S."/>
            <person name="Shirato S."/>
            <person name="Slamovits C.H."/>
            <person name="Spencer D.F."/>
            <person name="Suzuki S."/>
            <person name="Worden A.Z."/>
            <person name="Zauner S."/>
            <person name="Barry K."/>
            <person name="Bell C."/>
            <person name="Bharti A.K."/>
            <person name="Crow J.A."/>
            <person name="Grimwood J."/>
            <person name="Kramer R."/>
            <person name="Lindquist E."/>
            <person name="Lucas S."/>
            <person name="Salamov A."/>
            <person name="McFadden G.I."/>
            <person name="Lane C.E."/>
            <person name="Keeling P.J."/>
            <person name="Gray M.W."/>
            <person name="Grigoriev I.V."/>
            <person name="Archibald J.M."/>
        </authorList>
    </citation>
    <scope>NUCLEOTIDE SEQUENCE</scope>
    <source>
        <strain evidence="8">CCMP2712</strain>
    </source>
</reference>
<feature type="domain" description="Protein kinase" evidence="5">
    <location>
        <begin position="13"/>
        <end position="277"/>
    </location>
</feature>
<accession>L1JSE9</accession>
<dbReference type="AlphaFoldDB" id="L1JSE9"/>
<dbReference type="PROSITE" id="PS50011">
    <property type="entry name" value="PROTEIN_KINASE_DOM"/>
    <property type="match status" value="1"/>
</dbReference>
<dbReference type="EMBL" id="JH992977">
    <property type="protein sequence ID" value="EKX51008.1"/>
    <property type="molecule type" value="Genomic_DNA"/>
</dbReference>
<proteinExistence type="inferred from homology"/>
<reference evidence="7" key="3">
    <citation type="submission" date="2015-06" db="UniProtKB">
        <authorList>
            <consortium name="EnsemblProtists"/>
        </authorList>
    </citation>
    <scope>IDENTIFICATION</scope>
</reference>
<dbReference type="KEGG" id="gtt:GUITHDRAFT_157273"/>
<keyword evidence="4" id="KW-0723">Serine/threonine-protein kinase</keyword>
<dbReference type="Proteomes" id="UP000011087">
    <property type="component" value="Unassembled WGS sequence"/>
</dbReference>
<dbReference type="HOGENOM" id="CLU_000288_63_0_1"/>
<dbReference type="GO" id="GO:0004674">
    <property type="term" value="F:protein serine/threonine kinase activity"/>
    <property type="evidence" value="ECO:0007669"/>
    <property type="project" value="UniProtKB-KW"/>
</dbReference>
<sequence length="297" mass="33376">MTAHWRIGFHKNFEFGKTLGRGTFAKVKVARHKTTGTCFAVKIIDKQSASFKRESLKSEIVLMRQVIHPNCLRLHGVYDEKSKCFLILDLASGGTVLDRIIENDCFKENDAKKVSKDVLTAIEYLHSLGISHRDLKPENLLYASNDPQSPDYTTVKVADFGLSKIFVEKQPMRTVCGSPNYVAPEVVDPYCISIGYGPEVDIWSMGIVIYVMLCGFLPFYADSNAELFRLICAGDFSFPSPYWDGISESAKQLIRKMLVVNPKRRLSPSQCLAHSCVLADQKAPHLRQHRPQARGST</sequence>
<organism evidence="6">
    <name type="scientific">Guillardia theta (strain CCMP2712)</name>
    <name type="common">Cryptophyte</name>
    <dbReference type="NCBI Taxonomy" id="905079"/>
    <lineage>
        <taxon>Eukaryota</taxon>
        <taxon>Cryptophyceae</taxon>
        <taxon>Pyrenomonadales</taxon>
        <taxon>Geminigeraceae</taxon>
        <taxon>Guillardia</taxon>
    </lineage>
</organism>
<dbReference type="PROSITE" id="PS00107">
    <property type="entry name" value="PROTEIN_KINASE_ATP"/>
    <property type="match status" value="1"/>
</dbReference>
<feature type="binding site" evidence="3">
    <location>
        <position position="42"/>
    </location>
    <ligand>
        <name>ATP</name>
        <dbReference type="ChEBI" id="CHEBI:30616"/>
    </ligand>
</feature>